<dbReference type="SUPFAM" id="SSF82171">
    <property type="entry name" value="DPP6 N-terminal domain-like"/>
    <property type="match status" value="1"/>
</dbReference>
<feature type="transmembrane region" description="Helical" evidence="1">
    <location>
        <begin position="7"/>
        <end position="25"/>
    </location>
</feature>
<organism evidence="2 3">
    <name type="scientific">Clostridium gelidum</name>
    <dbReference type="NCBI Taxonomy" id="704125"/>
    <lineage>
        <taxon>Bacteria</taxon>
        <taxon>Bacillati</taxon>
        <taxon>Bacillota</taxon>
        <taxon>Clostridia</taxon>
        <taxon>Eubacteriales</taxon>
        <taxon>Clostridiaceae</taxon>
        <taxon>Clostridium</taxon>
    </lineage>
</organism>
<protein>
    <submittedName>
        <fullName evidence="2">Uncharacterized protein</fullName>
    </submittedName>
</protein>
<reference evidence="3" key="1">
    <citation type="submission" date="2021-07" db="EMBL/GenBank/DDBJ databases">
        <title>Complete genome sequencing of a Clostridium isolate.</title>
        <authorList>
            <person name="Ueki A."/>
            <person name="Tonouchi A."/>
        </authorList>
    </citation>
    <scope>NUCLEOTIDE SEQUENCE [LARGE SCALE GENOMIC DNA]</scope>
    <source>
        <strain evidence="3">C5S11</strain>
    </source>
</reference>
<gene>
    <name evidence="2" type="ORF">psyc5s11_39680</name>
</gene>
<evidence type="ECO:0000256" key="1">
    <source>
        <dbReference type="SAM" id="Phobius"/>
    </source>
</evidence>
<evidence type="ECO:0000313" key="3">
    <source>
        <dbReference type="Proteomes" id="UP000824633"/>
    </source>
</evidence>
<accession>A0ABM7T951</accession>
<evidence type="ECO:0000313" key="2">
    <source>
        <dbReference type="EMBL" id="BCZ47901.1"/>
    </source>
</evidence>
<keyword evidence="3" id="KW-1185">Reference proteome</keyword>
<dbReference type="Proteomes" id="UP000824633">
    <property type="component" value="Chromosome"/>
</dbReference>
<name>A0ABM7T951_9CLOT</name>
<sequence length="358" mass="40744">MKNLVRIVVWTLVAVVIQQSIFLYVENIYLAADVKIEAKKVEEKVEEKEIPKEKNPNEIDIKDGIGEVSLSSDGRFVAFLEDNKLKVLDSNDNSEKEFKIENDGEIVFYKWLINENSMIVIQKVEKNGQDYFEPVSFNARKGEARQLTDINYNEVKINIKNKNDKINDAVFSNATHSLYIKVEKQNGKSDLYHANVMNQLEEVRSNKDIGNIVVPTTNSNAVMEMGENATILNSSGNIEIPNVQITKILGTDINDNVYFGEQVNDKITKIYYTILNNEKLKWNTLTLSKPLDKEDIIVDYSGKVYVNDKLAGSVLELVSKKTIKYEGQLVQAYSKGIISRDNNKLIKNEIVDNKISIH</sequence>
<keyword evidence="1" id="KW-1133">Transmembrane helix</keyword>
<keyword evidence="1" id="KW-0812">Transmembrane</keyword>
<dbReference type="RefSeq" id="WP_224034209.1">
    <property type="nucleotide sequence ID" value="NZ_AP024849.1"/>
</dbReference>
<dbReference type="EMBL" id="AP024849">
    <property type="protein sequence ID" value="BCZ47901.1"/>
    <property type="molecule type" value="Genomic_DNA"/>
</dbReference>
<proteinExistence type="predicted"/>
<keyword evidence="1" id="KW-0472">Membrane</keyword>